<evidence type="ECO:0000313" key="2">
    <source>
        <dbReference type="Proteomes" id="UP000277921"/>
    </source>
</evidence>
<dbReference type="AlphaFoldDB" id="A0A3N8PUD3"/>
<accession>A0A3N8PUD3</accession>
<dbReference type="EMBL" id="QTQV01000009">
    <property type="protein sequence ID" value="RQT14925.1"/>
    <property type="molecule type" value="Genomic_DNA"/>
</dbReference>
<protein>
    <recommendedName>
        <fullName evidence="3">Transposase</fullName>
    </recommendedName>
</protein>
<comment type="caution">
    <text evidence="1">The sequence shown here is derived from an EMBL/GenBank/DDBJ whole genome shotgun (WGS) entry which is preliminary data.</text>
</comment>
<name>A0A3N8PUD3_9BURK</name>
<dbReference type="Proteomes" id="UP000277921">
    <property type="component" value="Unassembled WGS sequence"/>
</dbReference>
<organism evidence="1 2">
    <name type="scientific">Burkholderia contaminans</name>
    <dbReference type="NCBI Taxonomy" id="488447"/>
    <lineage>
        <taxon>Bacteria</taxon>
        <taxon>Pseudomonadati</taxon>
        <taxon>Pseudomonadota</taxon>
        <taxon>Betaproteobacteria</taxon>
        <taxon>Burkholderiales</taxon>
        <taxon>Burkholderiaceae</taxon>
        <taxon>Burkholderia</taxon>
        <taxon>Burkholderia cepacia complex</taxon>
    </lineage>
</organism>
<gene>
    <name evidence="1" type="ORF">DF051_17370</name>
</gene>
<reference evidence="1 2" key="1">
    <citation type="submission" date="2018-08" db="EMBL/GenBank/DDBJ databases">
        <title>Comparative analysis of Burkholderia isolates from Puerto Rico.</title>
        <authorList>
            <person name="Hall C."/>
            <person name="Sahl J."/>
            <person name="Wagner D."/>
        </authorList>
    </citation>
    <scope>NUCLEOTIDE SEQUENCE [LARGE SCALE GENOMIC DNA]</scope>
    <source>
        <strain evidence="1 2">Bp9025</strain>
    </source>
</reference>
<evidence type="ECO:0000313" key="1">
    <source>
        <dbReference type="EMBL" id="RQT14925.1"/>
    </source>
</evidence>
<sequence>MRRRGSAGLAEVITPDMRIWIAADVTDMRSGFNSLAASVQTVLEKRPSLRGSASIDARLTGGFVTEVRRRPMRG</sequence>
<proteinExistence type="predicted"/>
<evidence type="ECO:0008006" key="3">
    <source>
        <dbReference type="Google" id="ProtNLM"/>
    </source>
</evidence>